<organism evidence="1">
    <name type="scientific">marine sediment metagenome</name>
    <dbReference type="NCBI Taxonomy" id="412755"/>
    <lineage>
        <taxon>unclassified sequences</taxon>
        <taxon>metagenomes</taxon>
        <taxon>ecological metagenomes</taxon>
    </lineage>
</organism>
<dbReference type="AlphaFoldDB" id="X1UDD4"/>
<proteinExistence type="predicted"/>
<name>X1UDD4_9ZZZZ</name>
<comment type="caution">
    <text evidence="1">The sequence shown here is derived from an EMBL/GenBank/DDBJ whole genome shotgun (WGS) entry which is preliminary data.</text>
</comment>
<evidence type="ECO:0000313" key="1">
    <source>
        <dbReference type="EMBL" id="GAI97900.1"/>
    </source>
</evidence>
<gene>
    <name evidence="1" type="ORF">S12H4_41030</name>
</gene>
<protein>
    <submittedName>
        <fullName evidence="1">Uncharacterized protein</fullName>
    </submittedName>
</protein>
<accession>X1UDD4</accession>
<reference evidence="1" key="1">
    <citation type="journal article" date="2014" name="Front. Microbiol.">
        <title>High frequency of phylogenetically diverse reductive dehalogenase-homologous genes in deep subseafloor sedimentary metagenomes.</title>
        <authorList>
            <person name="Kawai M."/>
            <person name="Futagami T."/>
            <person name="Toyoda A."/>
            <person name="Takaki Y."/>
            <person name="Nishi S."/>
            <person name="Hori S."/>
            <person name="Arai W."/>
            <person name="Tsubouchi T."/>
            <person name="Morono Y."/>
            <person name="Uchiyama I."/>
            <person name="Ito T."/>
            <person name="Fujiyama A."/>
            <person name="Inagaki F."/>
            <person name="Takami H."/>
        </authorList>
    </citation>
    <scope>NUCLEOTIDE SEQUENCE</scope>
    <source>
        <strain evidence="1">Expedition CK06-06</strain>
    </source>
</reference>
<dbReference type="EMBL" id="BARW01024962">
    <property type="protein sequence ID" value="GAI97900.1"/>
    <property type="molecule type" value="Genomic_DNA"/>
</dbReference>
<feature type="non-terminal residue" evidence="1">
    <location>
        <position position="102"/>
    </location>
</feature>
<sequence length="102" mass="11590">MKWIKVWVQEWLFGSARHRSLHYQAILIALDAMSGEGRFGDGGVICLGPRQGIPDKEIAKFLMPDDSPDARKRNKIWQKVKPELIEEGEISIDSDGIIIMLK</sequence>